<sequence>MSTPRWLDKRALLYLHRESLRQFGGADGLRDEGLLDSALAPPLNRHAYEAETDMCRLAAAYAHGIVRNHPFVDGNKRAAFVAAGVFLMANGLDLVAPPAMATVAMLDLAAGDLSEDEFATWLRDHTAPRAS</sequence>
<dbReference type="InterPro" id="IPR053737">
    <property type="entry name" value="Type_II_TA_Toxin"/>
</dbReference>
<dbReference type="InterPro" id="IPR036597">
    <property type="entry name" value="Fido-like_dom_sf"/>
</dbReference>
<dbReference type="EMBL" id="FOSQ01000001">
    <property type="protein sequence ID" value="SFK16649.1"/>
    <property type="molecule type" value="Genomic_DNA"/>
</dbReference>
<dbReference type="PANTHER" id="PTHR39426:SF1">
    <property type="entry name" value="HOMOLOGY TO DEATH-ON-CURING PROTEIN OF PHAGE P1"/>
    <property type="match status" value="1"/>
</dbReference>
<evidence type="ECO:0000313" key="2">
    <source>
        <dbReference type="EMBL" id="SFK16649.1"/>
    </source>
</evidence>
<gene>
    <name evidence="2" type="ORF">SAMN02745775_101135</name>
</gene>
<protein>
    <submittedName>
        <fullName evidence="2">Death on curing protein</fullName>
    </submittedName>
</protein>
<evidence type="ECO:0000313" key="3">
    <source>
        <dbReference type="Proteomes" id="UP000199473"/>
    </source>
</evidence>
<dbReference type="NCBIfam" id="TIGR01550">
    <property type="entry name" value="DOC_P1"/>
    <property type="match status" value="1"/>
</dbReference>
<dbReference type="GO" id="GO:0016301">
    <property type="term" value="F:kinase activity"/>
    <property type="evidence" value="ECO:0007669"/>
    <property type="project" value="InterPro"/>
</dbReference>
<proteinExistence type="predicted"/>
<dbReference type="Gene3D" id="1.20.120.1870">
    <property type="entry name" value="Fic/DOC protein, Fido domain"/>
    <property type="match status" value="1"/>
</dbReference>
<feature type="domain" description="Fido" evidence="1">
    <location>
        <begin position="7"/>
        <end position="124"/>
    </location>
</feature>
<dbReference type="InterPro" id="IPR006440">
    <property type="entry name" value="Doc"/>
</dbReference>
<dbReference type="InterPro" id="IPR003812">
    <property type="entry name" value="Fido"/>
</dbReference>
<dbReference type="Proteomes" id="UP000199473">
    <property type="component" value="Unassembled WGS sequence"/>
</dbReference>
<evidence type="ECO:0000259" key="1">
    <source>
        <dbReference type="PROSITE" id="PS51459"/>
    </source>
</evidence>
<name>A0A1I3XBC6_9PROT</name>
<dbReference type="SUPFAM" id="SSF140931">
    <property type="entry name" value="Fic-like"/>
    <property type="match status" value="1"/>
</dbReference>
<dbReference type="Pfam" id="PF02661">
    <property type="entry name" value="Fic"/>
    <property type="match status" value="1"/>
</dbReference>
<dbReference type="OrthoDB" id="9802752at2"/>
<reference evidence="2 3" key="1">
    <citation type="submission" date="2016-10" db="EMBL/GenBank/DDBJ databases">
        <authorList>
            <person name="de Groot N.N."/>
        </authorList>
    </citation>
    <scope>NUCLEOTIDE SEQUENCE [LARGE SCALE GENOMIC DNA]</scope>
    <source>
        <strain evidence="2 3">DSM 19981</strain>
    </source>
</reference>
<dbReference type="STRING" id="1123062.SAMN02745775_101135"/>
<accession>A0A1I3XBC6</accession>
<keyword evidence="3" id="KW-1185">Reference proteome</keyword>
<dbReference type="RefSeq" id="WP_092953991.1">
    <property type="nucleotide sequence ID" value="NZ_FOSQ01000001.1"/>
</dbReference>
<dbReference type="PANTHER" id="PTHR39426">
    <property type="entry name" value="HOMOLOGY TO DEATH-ON-CURING PROTEIN OF PHAGE P1"/>
    <property type="match status" value="1"/>
</dbReference>
<organism evidence="2 3">
    <name type="scientific">Falsiroseomonas stagni DSM 19981</name>
    <dbReference type="NCBI Taxonomy" id="1123062"/>
    <lineage>
        <taxon>Bacteria</taxon>
        <taxon>Pseudomonadati</taxon>
        <taxon>Pseudomonadota</taxon>
        <taxon>Alphaproteobacteria</taxon>
        <taxon>Acetobacterales</taxon>
        <taxon>Roseomonadaceae</taxon>
        <taxon>Falsiroseomonas</taxon>
    </lineage>
</organism>
<dbReference type="PROSITE" id="PS51459">
    <property type="entry name" value="FIDO"/>
    <property type="match status" value="1"/>
</dbReference>
<dbReference type="AlphaFoldDB" id="A0A1I3XBC6"/>
<dbReference type="PIRSF" id="PIRSF018297">
    <property type="entry name" value="Doc"/>
    <property type="match status" value="1"/>
</dbReference>